<gene>
    <name evidence="1" type="ORF">COO91_00158</name>
</gene>
<evidence type="ECO:0000313" key="1">
    <source>
        <dbReference type="EMBL" id="AUB34338.1"/>
    </source>
</evidence>
<organism evidence="1 2">
    <name type="scientific">Nostoc flagelliforme CCNUN1</name>
    <dbReference type="NCBI Taxonomy" id="2038116"/>
    <lineage>
        <taxon>Bacteria</taxon>
        <taxon>Bacillati</taxon>
        <taxon>Cyanobacteriota</taxon>
        <taxon>Cyanophyceae</taxon>
        <taxon>Nostocales</taxon>
        <taxon>Nostocaceae</taxon>
        <taxon>Nostoc</taxon>
    </lineage>
</organism>
<dbReference type="AlphaFoldDB" id="A0A2K8SFX6"/>
<keyword evidence="2" id="KW-1185">Reference proteome</keyword>
<proteinExistence type="predicted"/>
<dbReference type="KEGG" id="nfl:COO91_00158"/>
<dbReference type="Proteomes" id="UP000232003">
    <property type="component" value="Chromosome"/>
</dbReference>
<accession>A0A2K8SFX6</accession>
<dbReference type="EMBL" id="CP024785">
    <property type="protein sequence ID" value="AUB34338.1"/>
    <property type="molecule type" value="Genomic_DNA"/>
</dbReference>
<evidence type="ECO:0000313" key="2">
    <source>
        <dbReference type="Proteomes" id="UP000232003"/>
    </source>
</evidence>
<protein>
    <submittedName>
        <fullName evidence="1">Putative ester cyclase</fullName>
    </submittedName>
</protein>
<sequence length="37" mass="4268">MFIHWIVGKIIETRRNADKLVRVLQFGARIEPGMSGQ</sequence>
<reference evidence="1 2" key="1">
    <citation type="submission" date="2017-11" db="EMBL/GenBank/DDBJ databases">
        <title>Complete genome of a free-living desiccation-tolerant cyanobacterium and its photosynthetic adaptation to extreme terrestrial habitat.</title>
        <authorList>
            <person name="Shang J."/>
        </authorList>
    </citation>
    <scope>NUCLEOTIDE SEQUENCE [LARGE SCALE GENOMIC DNA]</scope>
    <source>
        <strain evidence="1 2">CCNUN1</strain>
    </source>
</reference>
<name>A0A2K8SFX6_9NOSO</name>